<dbReference type="PATRIC" id="fig|1703773.3.peg.839"/>
<evidence type="ECO:0000313" key="2">
    <source>
        <dbReference type="EMBL" id="KPL06348.1"/>
    </source>
</evidence>
<reference evidence="2 3" key="1">
    <citation type="journal article" date="2015" name="Microbiome">
        <title>Genomic resolution of linkages in carbon, nitrogen, and sulfur cycling among widespread estuary sediment bacteria.</title>
        <authorList>
            <person name="Baker B.J."/>
            <person name="Lazar C.S."/>
            <person name="Teske A.P."/>
            <person name="Dick G.J."/>
        </authorList>
    </citation>
    <scope>NUCLEOTIDE SEQUENCE [LARGE SCALE GENOMIC DNA]</scope>
    <source>
        <strain evidence="2">SM1_40</strain>
    </source>
</reference>
<name>A0A0S8JBV6_UNCT6</name>
<comment type="caution">
    <text evidence="2">The sequence shown here is derived from an EMBL/GenBank/DDBJ whole genome shotgun (WGS) entry which is preliminary data.</text>
</comment>
<dbReference type="Gene3D" id="2.60.40.4070">
    <property type="match status" value="1"/>
</dbReference>
<dbReference type="InterPro" id="IPR025965">
    <property type="entry name" value="FlgD/Vpr_Ig-like"/>
</dbReference>
<protein>
    <recommendedName>
        <fullName evidence="1">FlgD/Vpr Ig-like domain-containing protein</fullName>
    </recommendedName>
</protein>
<dbReference type="AlphaFoldDB" id="A0A0S8JBV6"/>
<evidence type="ECO:0000313" key="3">
    <source>
        <dbReference type="Proteomes" id="UP000051035"/>
    </source>
</evidence>
<evidence type="ECO:0000259" key="1">
    <source>
        <dbReference type="Pfam" id="PF13860"/>
    </source>
</evidence>
<dbReference type="Proteomes" id="UP000051035">
    <property type="component" value="Unassembled WGS sequence"/>
</dbReference>
<dbReference type="EMBL" id="LJVA01000152">
    <property type="protein sequence ID" value="KPL06348.1"/>
    <property type="molecule type" value="Genomic_DNA"/>
</dbReference>
<dbReference type="Pfam" id="PF13860">
    <property type="entry name" value="FlgD_ig"/>
    <property type="match status" value="1"/>
</dbReference>
<feature type="domain" description="FlgD/Vpr Ig-like" evidence="1">
    <location>
        <begin position="591"/>
        <end position="641"/>
    </location>
</feature>
<proteinExistence type="predicted"/>
<gene>
    <name evidence="2" type="ORF">AMJ71_09960</name>
</gene>
<organism evidence="2 3">
    <name type="scientific">candidate division TA06 bacterium SM1_40</name>
    <dbReference type="NCBI Taxonomy" id="1703773"/>
    <lineage>
        <taxon>Bacteria</taxon>
        <taxon>Bacteria division TA06</taxon>
    </lineage>
</organism>
<accession>A0A0S8JBV6</accession>
<dbReference type="InterPro" id="IPR013783">
    <property type="entry name" value="Ig-like_fold"/>
</dbReference>
<dbReference type="Gene3D" id="2.60.40.10">
    <property type="entry name" value="Immunoglobulins"/>
    <property type="match status" value="1"/>
</dbReference>
<sequence length="655" mass="71365">MDDVIVSLDSVFAVVRYHTWWPSANDPFYLANIEENTVRTRYYQPDTAHYVPRLFIDGLIDGEFSGPWEELIAARDTVGSPLELVGEVMPSGGIDVDVVLVGTEEPLDLEGPLRIRYVLTESDVYVASPTGPHWYDQAMRDMVPDAEGVELEIGLGDTIYESRTFPVDEEWDIENLEVVVFVQRDDSTKEVLQAGKWPVPADVPNLSIVDVALLDPMGDGDGRAEEGEEVELILSLMNSEPWPDAAAVTATLREADASLTLIDSTADFGAIAAGDTVDNAGSPITLSVADYLLPHRTVFTLHIEAEPGGYAADDTFSLVIGHPQILVVDDDDGATCETSYSDIMAESLDLFFEQWEVAEQGSPMEWLLNSELVVWFTGDDSTQTLTADDREHLGAFLDGGGKLFLAGQNIGQDIGDEPFYHDYLHATFVDSATSDIAIFGVAGDPVWGGGIIINQAQQSMDVVSATEDADSVLVYQNGGVAGITYEGEYRVIYFAFGVEGADESSPLVLHRHQVLSKALGWLGLPVEVSGGEPVGPESALPLCLVHQNYPNPFAEMTSLSYVLGGGEGYLSARGVWDGSGGGRDASYRDAHVKLAIYNIQGQRVRLLVDEPQEDGRYAVGWDGRDERGETVSSGVYFMRLDARGERSVRKMVRLK</sequence>